<feature type="region of interest" description="Disordered" evidence="1">
    <location>
        <begin position="25"/>
        <end position="47"/>
    </location>
</feature>
<evidence type="ECO:0000313" key="2">
    <source>
        <dbReference type="EMBL" id="MBB3114519.1"/>
    </source>
</evidence>
<reference evidence="2 3" key="1">
    <citation type="submission" date="2020-08" db="EMBL/GenBank/DDBJ databases">
        <title>Genomic Encyclopedia of Type Strains, Phase III (KMG-III): the genomes of soil and plant-associated and newly described type strains.</title>
        <authorList>
            <person name="Whitman W."/>
        </authorList>
    </citation>
    <scope>NUCLEOTIDE SEQUENCE [LARGE SCALE GENOMIC DNA]</scope>
    <source>
        <strain evidence="2 3">CECT 5862</strain>
    </source>
</reference>
<dbReference type="AlphaFoldDB" id="A0A7W5B5F3"/>
<accession>A0A7W5B5F3</accession>
<feature type="compositionally biased region" description="Basic and acidic residues" evidence="1">
    <location>
        <begin position="30"/>
        <end position="47"/>
    </location>
</feature>
<proteinExistence type="predicted"/>
<protein>
    <submittedName>
        <fullName evidence="2">Uncharacterized protein</fullName>
    </submittedName>
</protein>
<gene>
    <name evidence="2" type="ORF">FHS18_006640</name>
</gene>
<evidence type="ECO:0000256" key="1">
    <source>
        <dbReference type="SAM" id="MobiDB-lite"/>
    </source>
</evidence>
<name>A0A7W5B5F3_9BACL</name>
<keyword evidence="3" id="KW-1185">Reference proteome</keyword>
<dbReference type="EMBL" id="JACHXK010000034">
    <property type="protein sequence ID" value="MBB3114519.1"/>
    <property type="molecule type" value="Genomic_DNA"/>
</dbReference>
<organism evidence="2 3">
    <name type="scientific">Paenibacillus phyllosphaerae</name>
    <dbReference type="NCBI Taxonomy" id="274593"/>
    <lineage>
        <taxon>Bacteria</taxon>
        <taxon>Bacillati</taxon>
        <taxon>Bacillota</taxon>
        <taxon>Bacilli</taxon>
        <taxon>Bacillales</taxon>
        <taxon>Paenibacillaceae</taxon>
        <taxon>Paenibacillus</taxon>
    </lineage>
</organism>
<dbReference type="Proteomes" id="UP000570361">
    <property type="component" value="Unassembled WGS sequence"/>
</dbReference>
<evidence type="ECO:0000313" key="3">
    <source>
        <dbReference type="Proteomes" id="UP000570361"/>
    </source>
</evidence>
<dbReference type="RefSeq" id="WP_183604555.1">
    <property type="nucleotide sequence ID" value="NZ_JACHXK010000034.1"/>
</dbReference>
<comment type="caution">
    <text evidence="2">The sequence shown here is derived from an EMBL/GenBank/DDBJ whole genome shotgun (WGS) entry which is preliminary data.</text>
</comment>
<sequence length="47" mass="5397">MRIRQENTGITALKLRSESWRARMTAGTDDGGHWSYDRLRTDNKGST</sequence>